<keyword evidence="8 10" id="KW-0472">Membrane</keyword>
<dbReference type="Proteomes" id="UP001596977">
    <property type="component" value="Unassembled WGS sequence"/>
</dbReference>
<dbReference type="SMART" id="SM00965">
    <property type="entry name" value="STN"/>
    <property type="match status" value="1"/>
</dbReference>
<name>A0ABW3H4I6_9SPHN</name>
<dbReference type="EMBL" id="JBHTJG010000001">
    <property type="protein sequence ID" value="MFD0945063.1"/>
    <property type="molecule type" value="Genomic_DNA"/>
</dbReference>
<keyword evidence="4" id="KW-0410">Iron transport</keyword>
<comment type="caution">
    <text evidence="14">The sequence shown here is derived from an EMBL/GenBank/DDBJ whole genome shotgun (WGS) entry which is preliminary data.</text>
</comment>
<dbReference type="InterPro" id="IPR012910">
    <property type="entry name" value="Plug_dom"/>
</dbReference>
<evidence type="ECO:0000256" key="11">
    <source>
        <dbReference type="RuleBase" id="RU003357"/>
    </source>
</evidence>
<dbReference type="InterPro" id="IPR039426">
    <property type="entry name" value="TonB-dep_rcpt-like"/>
</dbReference>
<keyword evidence="7 11" id="KW-0798">TonB box</keyword>
<evidence type="ECO:0000256" key="7">
    <source>
        <dbReference type="ARBA" id="ARBA00023077"/>
    </source>
</evidence>
<dbReference type="CDD" id="cd01347">
    <property type="entry name" value="ligand_gated_channel"/>
    <property type="match status" value="1"/>
</dbReference>
<evidence type="ECO:0000313" key="15">
    <source>
        <dbReference type="Proteomes" id="UP001596977"/>
    </source>
</evidence>
<evidence type="ECO:0000256" key="8">
    <source>
        <dbReference type="ARBA" id="ARBA00023136"/>
    </source>
</evidence>
<dbReference type="Gene3D" id="2.170.130.10">
    <property type="entry name" value="TonB-dependent receptor, plug domain"/>
    <property type="match status" value="1"/>
</dbReference>
<evidence type="ECO:0000256" key="12">
    <source>
        <dbReference type="SAM" id="SignalP"/>
    </source>
</evidence>
<reference evidence="15" key="1">
    <citation type="journal article" date="2019" name="Int. J. Syst. Evol. Microbiol.">
        <title>The Global Catalogue of Microorganisms (GCM) 10K type strain sequencing project: providing services to taxonomists for standard genome sequencing and annotation.</title>
        <authorList>
            <consortium name="The Broad Institute Genomics Platform"/>
            <consortium name="The Broad Institute Genome Sequencing Center for Infectious Disease"/>
            <person name="Wu L."/>
            <person name="Ma J."/>
        </authorList>
    </citation>
    <scope>NUCLEOTIDE SEQUENCE [LARGE SCALE GENOMIC DNA]</scope>
    <source>
        <strain evidence="15">CCUG 62982</strain>
    </source>
</reference>
<evidence type="ECO:0000256" key="10">
    <source>
        <dbReference type="PROSITE-ProRule" id="PRU01360"/>
    </source>
</evidence>
<keyword evidence="3 10" id="KW-1134">Transmembrane beta strand</keyword>
<protein>
    <submittedName>
        <fullName evidence="14">TonB-dependent receptor domain-containing protein</fullName>
    </submittedName>
</protein>
<gene>
    <name evidence="14" type="ORF">ACFQ1E_01795</name>
</gene>
<evidence type="ECO:0000256" key="6">
    <source>
        <dbReference type="ARBA" id="ARBA00023004"/>
    </source>
</evidence>
<evidence type="ECO:0000256" key="1">
    <source>
        <dbReference type="ARBA" id="ARBA00004571"/>
    </source>
</evidence>
<dbReference type="PANTHER" id="PTHR47234:SF3">
    <property type="entry name" value="SECRETIN_TONB SHORT N-TERMINAL DOMAIN-CONTAINING PROTEIN"/>
    <property type="match status" value="1"/>
</dbReference>
<feature type="signal peptide" evidence="12">
    <location>
        <begin position="1"/>
        <end position="22"/>
    </location>
</feature>
<dbReference type="InterPro" id="IPR011662">
    <property type="entry name" value="Secretin/TonB_short_N"/>
</dbReference>
<dbReference type="Pfam" id="PF00593">
    <property type="entry name" value="TonB_dep_Rec_b-barrel"/>
    <property type="match status" value="1"/>
</dbReference>
<evidence type="ECO:0000259" key="13">
    <source>
        <dbReference type="SMART" id="SM00965"/>
    </source>
</evidence>
<keyword evidence="2 10" id="KW-0813">Transport</keyword>
<dbReference type="Gene3D" id="3.55.50.30">
    <property type="match status" value="1"/>
</dbReference>
<keyword evidence="15" id="KW-1185">Reference proteome</keyword>
<dbReference type="RefSeq" id="WP_264942670.1">
    <property type="nucleotide sequence ID" value="NZ_JAPDRA010000001.1"/>
</dbReference>
<evidence type="ECO:0000313" key="14">
    <source>
        <dbReference type="EMBL" id="MFD0945063.1"/>
    </source>
</evidence>
<proteinExistence type="inferred from homology"/>
<dbReference type="Pfam" id="PF07660">
    <property type="entry name" value="STN"/>
    <property type="match status" value="1"/>
</dbReference>
<evidence type="ECO:0000256" key="4">
    <source>
        <dbReference type="ARBA" id="ARBA00022496"/>
    </source>
</evidence>
<feature type="domain" description="Secretin/TonB short N-terminal" evidence="13">
    <location>
        <begin position="49"/>
        <end position="99"/>
    </location>
</feature>
<accession>A0ABW3H4I6</accession>
<dbReference type="InterPro" id="IPR036942">
    <property type="entry name" value="Beta-barrel_TonB_sf"/>
</dbReference>
<dbReference type="PANTHER" id="PTHR47234">
    <property type="match status" value="1"/>
</dbReference>
<dbReference type="Gene3D" id="2.40.170.20">
    <property type="entry name" value="TonB-dependent receptor, beta-barrel domain"/>
    <property type="match status" value="1"/>
</dbReference>
<dbReference type="PROSITE" id="PS52016">
    <property type="entry name" value="TONB_DEPENDENT_REC_3"/>
    <property type="match status" value="1"/>
</dbReference>
<sequence>MRVELFACAAVVAIAAASPAQAQSDARRYDIEEQDLASALRRFSAVSGREVLAPAELVAGKRSGAVRGRYAADDALGQLLEGTGLRVETVEGAFVLRPFDGALAQEPQEAETESEILVTGSRIRGAPVASPVIALDQESIRDAGQATVADAVRTIPQNFGGGQNPGVGFNVPAASGVNVGGGASINLRGLGSDATLTLLNGHRLSYSASRQSIDISTIPLAAVDRIEIVADGASALYGSDAVAGVANIILKRDFSGVEARGRLGGSTDGGNFRQLYGLTGGGTWDRGGLLASYEYGRDTPVLARQRAYGGGIDPELTFLPALERHSFIGSGHQALGRDVEFAFDGFYNWRSSRSRFLASATSRAENPSTAESFALAPSLRLSLGGWRVNLVGSYGEDHVTYVTNTYSLAGVETSTSTNIYRNSARAIEANADGALFALPGGSAKLAIGAGYRDNRFENFRGVGSSSNIDRGQDSTFAYGELSLPLISSANGVPLVDRLNLSAAVRYERYPGVDTVATPKLGLVYGPSPDFEFKASWGQSFRAPTFFQRYQLQSVYLAPPSIFGGSGYPANATVLYAAGGNAALRPERATSWSATFVAHPRAIPGLRFEASYFSIRYRDRIVAPITFLSQALSNPIYRDRIVLTPSASTQAAVIAGGGEFLNLTAGAYDPANVVAIVNNANFNAGRQTARGVDIFASYRAELGDGQALLFTANASYLESDQQLSSAQPVLPLAGLVFNPPHWRGRSTLAWVSGGFRLEAAVDYVGGVDDARRAPTQAIGAMTTADLTARYRIEPGPDLFDGIDLTLSVSNVFDTEPHRIATTLPYDAPYDSTNYSPVGRFISIGIAKRW</sequence>
<evidence type="ECO:0000256" key="2">
    <source>
        <dbReference type="ARBA" id="ARBA00022448"/>
    </source>
</evidence>
<keyword evidence="4" id="KW-0406">Ion transport</keyword>
<dbReference type="InterPro" id="IPR037066">
    <property type="entry name" value="Plug_dom_sf"/>
</dbReference>
<feature type="chain" id="PRO_5046833037" evidence="12">
    <location>
        <begin position="23"/>
        <end position="848"/>
    </location>
</feature>
<keyword evidence="6" id="KW-0408">Iron</keyword>
<evidence type="ECO:0000256" key="3">
    <source>
        <dbReference type="ARBA" id="ARBA00022452"/>
    </source>
</evidence>
<dbReference type="SUPFAM" id="SSF56935">
    <property type="entry name" value="Porins"/>
    <property type="match status" value="1"/>
</dbReference>
<dbReference type="InterPro" id="IPR000531">
    <property type="entry name" value="Beta-barrel_TonB"/>
</dbReference>
<organism evidence="14 15">
    <name type="scientific">Sphingomonas canadensis</name>
    <dbReference type="NCBI Taxonomy" id="1219257"/>
    <lineage>
        <taxon>Bacteria</taxon>
        <taxon>Pseudomonadati</taxon>
        <taxon>Pseudomonadota</taxon>
        <taxon>Alphaproteobacteria</taxon>
        <taxon>Sphingomonadales</taxon>
        <taxon>Sphingomonadaceae</taxon>
        <taxon>Sphingomonas</taxon>
    </lineage>
</organism>
<keyword evidence="14" id="KW-0675">Receptor</keyword>
<keyword evidence="5 10" id="KW-0812">Transmembrane</keyword>
<evidence type="ECO:0000256" key="5">
    <source>
        <dbReference type="ARBA" id="ARBA00022692"/>
    </source>
</evidence>
<keyword evidence="12" id="KW-0732">Signal</keyword>
<keyword evidence="9 10" id="KW-0998">Cell outer membrane</keyword>
<evidence type="ECO:0000256" key="9">
    <source>
        <dbReference type="ARBA" id="ARBA00023237"/>
    </source>
</evidence>
<dbReference type="Pfam" id="PF07715">
    <property type="entry name" value="Plug"/>
    <property type="match status" value="1"/>
</dbReference>
<comment type="subcellular location">
    <subcellularLocation>
        <location evidence="1 10">Cell outer membrane</location>
        <topology evidence="1 10">Multi-pass membrane protein</topology>
    </subcellularLocation>
</comment>
<comment type="similarity">
    <text evidence="10 11">Belongs to the TonB-dependent receptor family.</text>
</comment>